<dbReference type="VEuPathDB" id="FungiDB:PSHT_13220"/>
<protein>
    <submittedName>
        <fullName evidence="2">Uncharacterized protein</fullName>
    </submittedName>
</protein>
<dbReference type="Proteomes" id="UP000238274">
    <property type="component" value="Unassembled WGS sequence"/>
</dbReference>
<proteinExistence type="predicted"/>
<gene>
    <name evidence="2" type="ORF">PSHT_13220</name>
</gene>
<organism evidence="2 3">
    <name type="scientific">Puccinia striiformis</name>
    <dbReference type="NCBI Taxonomy" id="27350"/>
    <lineage>
        <taxon>Eukaryota</taxon>
        <taxon>Fungi</taxon>
        <taxon>Dikarya</taxon>
        <taxon>Basidiomycota</taxon>
        <taxon>Pucciniomycotina</taxon>
        <taxon>Pucciniomycetes</taxon>
        <taxon>Pucciniales</taxon>
        <taxon>Pucciniaceae</taxon>
        <taxon>Puccinia</taxon>
    </lineage>
</organism>
<dbReference type="AlphaFoldDB" id="A0A2S4USE4"/>
<reference evidence="3" key="3">
    <citation type="journal article" date="2018" name="Mol. Plant Microbe Interact.">
        <title>Genome sequence resources for the wheat stripe rust pathogen (Puccinia striiformis f. sp. tritici) and the barley stripe rust pathogen (Puccinia striiformis f. sp. hordei).</title>
        <authorList>
            <person name="Xia C."/>
            <person name="Wang M."/>
            <person name="Yin C."/>
            <person name="Cornejo O.E."/>
            <person name="Hulbert S.H."/>
            <person name="Chen X."/>
        </authorList>
    </citation>
    <scope>NUCLEOTIDE SEQUENCE [LARGE SCALE GENOMIC DNA]</scope>
    <source>
        <strain evidence="3">93TX-2</strain>
    </source>
</reference>
<evidence type="ECO:0000313" key="3">
    <source>
        <dbReference type="Proteomes" id="UP000238274"/>
    </source>
</evidence>
<keyword evidence="3" id="KW-1185">Reference proteome</keyword>
<dbReference type="VEuPathDB" id="FungiDB:PSTT_06396"/>
<evidence type="ECO:0000256" key="1">
    <source>
        <dbReference type="SAM" id="MobiDB-lite"/>
    </source>
</evidence>
<sequence>MAHQFKILDDSTLQKKRTEDVYKNGANALQEDYRNNSRKLNRMRPSTVLHYHTPIGPLEDEEPIDEDEIEEELVE</sequence>
<name>A0A2S4USE4_9BASI</name>
<accession>A0A2S4USE4</accession>
<dbReference type="EMBL" id="PKSM01000257">
    <property type="protein sequence ID" value="POW00162.1"/>
    <property type="molecule type" value="Genomic_DNA"/>
</dbReference>
<feature type="compositionally biased region" description="Acidic residues" evidence="1">
    <location>
        <begin position="58"/>
        <end position="75"/>
    </location>
</feature>
<comment type="caution">
    <text evidence="2">The sequence shown here is derived from an EMBL/GenBank/DDBJ whole genome shotgun (WGS) entry which is preliminary data.</text>
</comment>
<reference evidence="2 3" key="1">
    <citation type="submission" date="2017-12" db="EMBL/GenBank/DDBJ databases">
        <title>Gene loss provides genomic basis for host adaptation in cereal stripe rust fungi.</title>
        <authorList>
            <person name="Xia C."/>
        </authorList>
    </citation>
    <scope>NUCLEOTIDE SEQUENCE [LARGE SCALE GENOMIC DNA]</scope>
    <source>
        <strain evidence="2 3">93TX-2</strain>
    </source>
</reference>
<feature type="region of interest" description="Disordered" evidence="1">
    <location>
        <begin position="29"/>
        <end position="75"/>
    </location>
</feature>
<reference evidence="3" key="2">
    <citation type="journal article" date="2018" name="BMC Genomics">
        <title>Genomic insights into host adaptation between the wheat stripe rust pathogen (Puccinia striiformis f. sp. tritici) and the barley stripe rust pathogen (Puccinia striiformis f. sp. hordei).</title>
        <authorList>
            <person name="Xia C."/>
            <person name="Wang M."/>
            <person name="Yin C."/>
            <person name="Cornejo O.E."/>
            <person name="Hulbert S.H."/>
            <person name="Chen X."/>
        </authorList>
    </citation>
    <scope>NUCLEOTIDE SEQUENCE [LARGE SCALE GENOMIC DNA]</scope>
    <source>
        <strain evidence="3">93TX-2</strain>
    </source>
</reference>
<evidence type="ECO:0000313" key="2">
    <source>
        <dbReference type="EMBL" id="POW00162.1"/>
    </source>
</evidence>